<reference evidence="1 2" key="1">
    <citation type="submission" date="2022-11" db="EMBL/GenBank/DDBJ databases">
        <title>Minimal conservation of predation-associated metabolite biosynthetic gene clusters underscores biosynthetic potential of Myxococcota including descriptions for ten novel species: Archangium lansinium sp. nov., Myxococcus landrumus sp. nov., Nannocystis bai.</title>
        <authorList>
            <person name="Ahearne A."/>
            <person name="Stevens C."/>
            <person name="Dowd S."/>
        </authorList>
    </citation>
    <scope>NUCLEOTIDE SEQUENCE [LARGE SCALE GENOMIC DNA]</scope>
    <source>
        <strain evidence="1 2">NCELM</strain>
    </source>
</reference>
<proteinExistence type="predicted"/>
<dbReference type="EMBL" id="JAQNDN010000004">
    <property type="protein sequence ID" value="MDC0668294.1"/>
    <property type="molecule type" value="Genomic_DNA"/>
</dbReference>
<name>A0ABT5B428_9BACT</name>
<comment type="caution">
    <text evidence="1">The sequence shown here is derived from an EMBL/GenBank/DDBJ whole genome shotgun (WGS) entry which is preliminary data.</text>
</comment>
<accession>A0ABT5B428</accession>
<sequence>MANYSSTIPVHFTVVPTSSTAWSLVLASATSGSPTLGPTDNVIVDTTGSTVAVQVDSSDPGAVVTSASATSISSSPSVSFSQSGSTFVATFPAQSGTPYSWQIDVTADLISGPTVLDPILIIRKTN</sequence>
<keyword evidence="2" id="KW-1185">Reference proteome</keyword>
<protein>
    <submittedName>
        <fullName evidence="1">Uncharacterized protein</fullName>
    </submittedName>
</protein>
<dbReference type="Proteomes" id="UP001217838">
    <property type="component" value="Unassembled WGS sequence"/>
</dbReference>
<organism evidence="1 2">
    <name type="scientific">Nannocystis radixulma</name>
    <dbReference type="NCBI Taxonomy" id="2995305"/>
    <lineage>
        <taxon>Bacteria</taxon>
        <taxon>Pseudomonadati</taxon>
        <taxon>Myxococcota</taxon>
        <taxon>Polyangia</taxon>
        <taxon>Nannocystales</taxon>
        <taxon>Nannocystaceae</taxon>
        <taxon>Nannocystis</taxon>
    </lineage>
</organism>
<evidence type="ECO:0000313" key="2">
    <source>
        <dbReference type="Proteomes" id="UP001217838"/>
    </source>
</evidence>
<dbReference type="RefSeq" id="WP_271997280.1">
    <property type="nucleotide sequence ID" value="NZ_JAQNDN010000004.1"/>
</dbReference>
<gene>
    <name evidence="1" type="ORF">POL58_11115</name>
</gene>
<evidence type="ECO:0000313" key="1">
    <source>
        <dbReference type="EMBL" id="MDC0668294.1"/>
    </source>
</evidence>